<dbReference type="EMBL" id="CM037619">
    <property type="protein sequence ID" value="KAH8006396.1"/>
    <property type="molecule type" value="Genomic_DNA"/>
</dbReference>
<sequence>MGSFYLGKEIFTKEQELKKKRNVSFPPPLGVPGLCVFFWGGGEEGRYKRYFFLIVVNRAAAAEKELDRRFSDVYLMEEMRLLNGVRLSVGGLYWEEGARVRGTEEISRTVLSLVT</sequence>
<name>A0ACB8FML9_9SAUR</name>
<protein>
    <submittedName>
        <fullName evidence="1">Uncharacterized protein</fullName>
    </submittedName>
</protein>
<dbReference type="Proteomes" id="UP000827872">
    <property type="component" value="Linkage Group LG06"/>
</dbReference>
<comment type="caution">
    <text evidence="1">The sequence shown here is derived from an EMBL/GenBank/DDBJ whole genome shotgun (WGS) entry which is preliminary data.</text>
</comment>
<proteinExistence type="predicted"/>
<keyword evidence="2" id="KW-1185">Reference proteome</keyword>
<evidence type="ECO:0000313" key="1">
    <source>
        <dbReference type="EMBL" id="KAH8006396.1"/>
    </source>
</evidence>
<organism evidence="1 2">
    <name type="scientific">Sphaerodactylus townsendi</name>
    <dbReference type="NCBI Taxonomy" id="933632"/>
    <lineage>
        <taxon>Eukaryota</taxon>
        <taxon>Metazoa</taxon>
        <taxon>Chordata</taxon>
        <taxon>Craniata</taxon>
        <taxon>Vertebrata</taxon>
        <taxon>Euteleostomi</taxon>
        <taxon>Lepidosauria</taxon>
        <taxon>Squamata</taxon>
        <taxon>Bifurcata</taxon>
        <taxon>Gekkota</taxon>
        <taxon>Sphaerodactylidae</taxon>
        <taxon>Sphaerodactylus</taxon>
    </lineage>
</organism>
<gene>
    <name evidence="1" type="ORF">K3G42_003508</name>
</gene>
<accession>A0ACB8FML9</accession>
<evidence type="ECO:0000313" key="2">
    <source>
        <dbReference type="Proteomes" id="UP000827872"/>
    </source>
</evidence>
<reference evidence="1" key="1">
    <citation type="submission" date="2021-08" db="EMBL/GenBank/DDBJ databases">
        <title>The first chromosome-level gecko genome reveals the dynamic sex chromosomes of Neotropical dwarf geckos (Sphaerodactylidae: Sphaerodactylus).</title>
        <authorList>
            <person name="Pinto B.J."/>
            <person name="Keating S.E."/>
            <person name="Gamble T."/>
        </authorList>
    </citation>
    <scope>NUCLEOTIDE SEQUENCE</scope>
    <source>
        <strain evidence="1">TG3544</strain>
    </source>
</reference>